<dbReference type="InterPro" id="IPR032466">
    <property type="entry name" value="Metal_Hydrolase"/>
</dbReference>
<dbReference type="OrthoDB" id="105475at2"/>
<keyword evidence="4" id="KW-0378">Hydrolase</keyword>
<organism evidence="7 8">
    <name type="scientific">Actinocorallia herbida</name>
    <dbReference type="NCBI Taxonomy" id="58109"/>
    <lineage>
        <taxon>Bacteria</taxon>
        <taxon>Bacillati</taxon>
        <taxon>Actinomycetota</taxon>
        <taxon>Actinomycetes</taxon>
        <taxon>Streptosporangiales</taxon>
        <taxon>Thermomonosporaceae</taxon>
        <taxon>Actinocorallia</taxon>
    </lineage>
</organism>
<dbReference type="AlphaFoldDB" id="A0A3N1CYH9"/>
<keyword evidence="3" id="KW-0479">Metal-binding</keyword>
<dbReference type="PROSITE" id="PS00485">
    <property type="entry name" value="A_DEAMINASE"/>
    <property type="match status" value="1"/>
</dbReference>
<dbReference type="PANTHER" id="PTHR43114:SF6">
    <property type="entry name" value="ADENINE DEAMINASE"/>
    <property type="match status" value="1"/>
</dbReference>
<evidence type="ECO:0000256" key="3">
    <source>
        <dbReference type="ARBA" id="ARBA00022723"/>
    </source>
</evidence>
<name>A0A3N1CYH9_9ACTN</name>
<dbReference type="Pfam" id="PF00962">
    <property type="entry name" value="A_deaminase"/>
    <property type="match status" value="1"/>
</dbReference>
<dbReference type="GO" id="GO:0046872">
    <property type="term" value="F:metal ion binding"/>
    <property type="evidence" value="ECO:0007669"/>
    <property type="project" value="UniProtKB-KW"/>
</dbReference>
<evidence type="ECO:0000313" key="7">
    <source>
        <dbReference type="EMBL" id="ROO86344.1"/>
    </source>
</evidence>
<dbReference type="InterPro" id="IPR001365">
    <property type="entry name" value="A_deaminase_dom"/>
</dbReference>
<keyword evidence="5" id="KW-0862">Zinc</keyword>
<dbReference type="InterPro" id="IPR006650">
    <property type="entry name" value="A/AMP_deam_AS"/>
</dbReference>
<dbReference type="EMBL" id="RJKE01000001">
    <property type="protein sequence ID" value="ROO86344.1"/>
    <property type="molecule type" value="Genomic_DNA"/>
</dbReference>
<dbReference type="Gene3D" id="3.20.20.140">
    <property type="entry name" value="Metal-dependent hydrolases"/>
    <property type="match status" value="1"/>
</dbReference>
<dbReference type="InterPro" id="IPR006330">
    <property type="entry name" value="Ado/ade_deaminase"/>
</dbReference>
<keyword evidence="8" id="KW-1185">Reference proteome</keyword>
<gene>
    <name evidence="7" type="ORF">EDD29_3908</name>
</gene>
<comment type="caution">
    <text evidence="7">The sequence shown here is derived from an EMBL/GenBank/DDBJ whole genome shotgun (WGS) entry which is preliminary data.</text>
</comment>
<proteinExistence type="inferred from homology"/>
<evidence type="ECO:0000259" key="6">
    <source>
        <dbReference type="Pfam" id="PF00962"/>
    </source>
</evidence>
<dbReference type="Proteomes" id="UP000272400">
    <property type="component" value="Unassembled WGS sequence"/>
</dbReference>
<dbReference type="NCBIfam" id="TIGR01430">
    <property type="entry name" value="aden_deam"/>
    <property type="match status" value="1"/>
</dbReference>
<sequence length="326" mass="33141">MTRDLRALPKAHLHIHLEATVRPGTLAEFAAESGVAVPKTLVFADFTEFIEAYLALAALIDSPARLARVVAEAVGDAAAEGAVVIELATTPTWYTDLYGSVEAAVEAVCGYAAEAAGRYGVWTGVIVAIDRTLGPEHAMTMAGTAVEFAGRGVTGLGLHSEERGFPAAGFGAPFALAREAGLLAVPHAGELVGAQSVREALDVLGADRIQHGVRAVEDPALVAELAARGTCLDVCPTSNVLLGVFPSLADHPLPALLAAGVACSINADDPTLFGPGLLAEYTTARTGLGLDDAALASCARSSITASAAPQAVKEAALSGIDGWLAG</sequence>
<dbReference type="GO" id="GO:0016814">
    <property type="term" value="F:hydrolase activity, acting on carbon-nitrogen (but not peptide) bonds, in cyclic amidines"/>
    <property type="evidence" value="ECO:0007669"/>
    <property type="project" value="UniProtKB-ARBA"/>
</dbReference>
<evidence type="ECO:0000256" key="1">
    <source>
        <dbReference type="ARBA" id="ARBA00001947"/>
    </source>
</evidence>
<evidence type="ECO:0000256" key="2">
    <source>
        <dbReference type="ARBA" id="ARBA00006676"/>
    </source>
</evidence>
<dbReference type="GO" id="GO:0009168">
    <property type="term" value="P:purine ribonucleoside monophosphate biosynthetic process"/>
    <property type="evidence" value="ECO:0007669"/>
    <property type="project" value="InterPro"/>
</dbReference>
<comment type="cofactor">
    <cofactor evidence="1">
        <name>Zn(2+)</name>
        <dbReference type="ChEBI" id="CHEBI:29105"/>
    </cofactor>
</comment>
<evidence type="ECO:0000256" key="5">
    <source>
        <dbReference type="ARBA" id="ARBA00022833"/>
    </source>
</evidence>
<comment type="similarity">
    <text evidence="2">Belongs to the metallo-dependent hydrolases superfamily. Adenosine and AMP deaminases family.</text>
</comment>
<protein>
    <submittedName>
        <fullName evidence="7">Adenosine deaminase</fullName>
    </submittedName>
</protein>
<dbReference type="RefSeq" id="WP_123665750.1">
    <property type="nucleotide sequence ID" value="NZ_RJKE01000001.1"/>
</dbReference>
<accession>A0A3N1CYH9</accession>
<dbReference type="GO" id="GO:0019239">
    <property type="term" value="F:deaminase activity"/>
    <property type="evidence" value="ECO:0007669"/>
    <property type="project" value="InterPro"/>
</dbReference>
<reference evidence="7 8" key="1">
    <citation type="submission" date="2018-11" db="EMBL/GenBank/DDBJ databases">
        <title>Sequencing the genomes of 1000 actinobacteria strains.</title>
        <authorList>
            <person name="Klenk H.-P."/>
        </authorList>
    </citation>
    <scope>NUCLEOTIDE SEQUENCE [LARGE SCALE GENOMIC DNA]</scope>
    <source>
        <strain evidence="7 8">DSM 44254</strain>
    </source>
</reference>
<evidence type="ECO:0000256" key="4">
    <source>
        <dbReference type="ARBA" id="ARBA00022801"/>
    </source>
</evidence>
<dbReference type="PANTHER" id="PTHR43114">
    <property type="entry name" value="ADENINE DEAMINASE"/>
    <property type="match status" value="1"/>
</dbReference>
<evidence type="ECO:0000313" key="8">
    <source>
        <dbReference type="Proteomes" id="UP000272400"/>
    </source>
</evidence>
<feature type="domain" description="Adenosine deaminase" evidence="6">
    <location>
        <begin position="9"/>
        <end position="322"/>
    </location>
</feature>
<dbReference type="SUPFAM" id="SSF51556">
    <property type="entry name" value="Metallo-dependent hydrolases"/>
    <property type="match status" value="1"/>
</dbReference>